<sequence>MSDLDAGRSFPALLRDQIRHGFTAGQQYLAAAVYFEANRLPQLARHCYGRSGEHRGHALRMVQHLLDRDLEVTVGGLDEVRPTFESPHAAIAFLHAREQTLTDRTVECAKAARGSGDYLGEQFMQWFLEQQLDEVAAMSTLLTVFERAAGHLFDVEEFAARELPTTIAPAGNSAPKMAGTVRN</sequence>
<gene>
    <name evidence="2" type="primary">bfrB_2</name>
    <name evidence="2" type="ORF">NCTC10797_04416</name>
</gene>
<dbReference type="InterPro" id="IPR012347">
    <property type="entry name" value="Ferritin-like"/>
</dbReference>
<dbReference type="GO" id="GO:0004322">
    <property type="term" value="F:ferroxidase activity"/>
    <property type="evidence" value="ECO:0007669"/>
    <property type="project" value="UniProtKB-EC"/>
</dbReference>
<accession>A0A4U8W5V5</accession>
<dbReference type="EC" id="1.16.3.1" evidence="2"/>
<evidence type="ECO:0000313" key="2">
    <source>
        <dbReference type="EMBL" id="VFB00616.1"/>
    </source>
</evidence>
<reference evidence="2 3" key="1">
    <citation type="submission" date="2019-02" db="EMBL/GenBank/DDBJ databases">
        <authorList>
            <consortium name="Pathogen Informatics"/>
        </authorList>
    </citation>
    <scope>NUCLEOTIDE SEQUENCE [LARGE SCALE GENOMIC DNA]</scope>
    <source>
        <strain evidence="2 3">3012STDY6756504</strain>
    </source>
</reference>
<dbReference type="InterPro" id="IPR009040">
    <property type="entry name" value="Ferritin-like_diiron"/>
</dbReference>
<feature type="domain" description="Ferritin-like diiron" evidence="1">
    <location>
        <begin position="4"/>
        <end position="149"/>
    </location>
</feature>
<dbReference type="GO" id="GO:0008199">
    <property type="term" value="F:ferric iron binding"/>
    <property type="evidence" value="ECO:0007669"/>
    <property type="project" value="InterPro"/>
</dbReference>
<dbReference type="RefSeq" id="WP_130918420.1">
    <property type="nucleotide sequence ID" value="NZ_LR215973.1"/>
</dbReference>
<dbReference type="PROSITE" id="PS50905">
    <property type="entry name" value="FERRITIN_LIKE"/>
    <property type="match status" value="1"/>
</dbReference>
<dbReference type="InterPro" id="IPR008331">
    <property type="entry name" value="Ferritin_DPS_dom"/>
</dbReference>
<dbReference type="AlphaFoldDB" id="A0A4U8W5V5"/>
<dbReference type="InterPro" id="IPR009078">
    <property type="entry name" value="Ferritin-like_SF"/>
</dbReference>
<dbReference type="EMBL" id="LR215973">
    <property type="protein sequence ID" value="VFB00616.1"/>
    <property type="molecule type" value="Genomic_DNA"/>
</dbReference>
<dbReference type="Gene3D" id="1.20.1260.10">
    <property type="match status" value="1"/>
</dbReference>
<dbReference type="SUPFAM" id="SSF47240">
    <property type="entry name" value="Ferritin-like"/>
    <property type="match status" value="1"/>
</dbReference>
<dbReference type="Proteomes" id="UP000290439">
    <property type="component" value="Chromosome"/>
</dbReference>
<organism evidence="2 3">
    <name type="scientific">Nocardia cyriacigeorgica</name>
    <dbReference type="NCBI Taxonomy" id="135487"/>
    <lineage>
        <taxon>Bacteria</taxon>
        <taxon>Bacillati</taxon>
        <taxon>Actinomycetota</taxon>
        <taxon>Actinomycetes</taxon>
        <taxon>Mycobacteriales</taxon>
        <taxon>Nocardiaceae</taxon>
        <taxon>Nocardia</taxon>
    </lineage>
</organism>
<dbReference type="Pfam" id="PF00210">
    <property type="entry name" value="Ferritin"/>
    <property type="match status" value="1"/>
</dbReference>
<name>A0A4U8W5V5_9NOCA</name>
<proteinExistence type="predicted"/>
<keyword evidence="2" id="KW-0560">Oxidoreductase</keyword>
<protein>
    <submittedName>
        <fullName evidence="2">Ferritin BfrB</fullName>
        <ecNumber evidence="2">1.16.3.1</ecNumber>
    </submittedName>
</protein>
<evidence type="ECO:0000313" key="3">
    <source>
        <dbReference type="Proteomes" id="UP000290439"/>
    </source>
</evidence>
<evidence type="ECO:0000259" key="1">
    <source>
        <dbReference type="PROSITE" id="PS50905"/>
    </source>
</evidence>